<dbReference type="InterPro" id="IPR050131">
    <property type="entry name" value="Peptidase_S8_subtilisin-like"/>
</dbReference>
<dbReference type="InterPro" id="IPR056002">
    <property type="entry name" value="DUF7580"/>
</dbReference>
<keyword evidence="3 5" id="KW-0378">Hydrolase</keyword>
<dbReference type="PROSITE" id="PS00136">
    <property type="entry name" value="SUBTILASE_ASP"/>
    <property type="match status" value="1"/>
</dbReference>
<evidence type="ECO:0000256" key="7">
    <source>
        <dbReference type="SAM" id="MobiDB-lite"/>
    </source>
</evidence>
<evidence type="ECO:0000313" key="11">
    <source>
        <dbReference type="Proteomes" id="UP000722485"/>
    </source>
</evidence>
<evidence type="ECO:0000256" key="5">
    <source>
        <dbReference type="PROSITE-ProRule" id="PRU01240"/>
    </source>
</evidence>
<feature type="compositionally biased region" description="Basic and acidic residues" evidence="7">
    <location>
        <begin position="424"/>
        <end position="438"/>
    </location>
</feature>
<dbReference type="SUPFAM" id="SSF52743">
    <property type="entry name" value="Subtilisin-like"/>
    <property type="match status" value="1"/>
</dbReference>
<accession>A0A9P5HJ91</accession>
<sequence>MSLNDILEWRIISALRSYLILPLTVTEEGFEDLDADTISLENARDVFQYELTKIFIWPETSLDIGPSGPAFNLPSDASVAENLETVLDFNRVVDSAPVSQENNPNLIVDPKPTTSVESEDDYIRNYATSAFDTVFSYLEQCQTAHKLMLYLPRQHGDTGSPTSKALLDLFISVCDDDLAWQGTQCGECEAKPPTLLFLGKLLLEIDLGWSLDDDVDKIREDPRENMWTLLSSTFEMNKGDLHYGNAIAACLKFHKERKIRFEMGEITGNLDEWSEWDRSYVRDLVKRLEVPAYSPQSKPEALKKSANAGSTKVLRPSRSPFSRRSGNPAGFSNCQATGSRHTASALPTALASPAPFSSSCTTTVKSGSISSTLTATTTVKPKKSLPVQKQEATSVPISRRLSIISNLQVSSWLESTDTSVQKPAETDSKPLDPRPEDQNEKEDQEEVHREEEDQEEEDVGMFFDEDEMEHSQLSGEDEKRALWAETYFEAMKKFYKKHPLLRSLTGSLETSTQSERNRNIKIAVIDTGVDVSDSDPLIYAESEKGRITGRGWANPDDPSDFHDTCGHGTHLVRLILKVNKTADIIMAKVSEDKRLTQKSAEYIAEAIRWAVEQNADVISLSLGFKKRIGIIDSALETALSPRKGRPRLVFAAAANWGLNYALAFPASREGVFCVHAVNGKGFDAKLSPKPDSDSRSHAIGTLGVAIESQWGGKRLWLTGTSYATPIAAAMTANMLVYARQNMQQDEDSKGDSDSFTYLAPWHMEMNARLVNKTILDAIRARIDFDVKKSYDTTVKLGNVIYSVKRPDMVLFRPDKSTPLLPLGELPAPRTIKNYNIEKGTVKSSKYGFFAKVLEFFGIGANFSRSAGTDVSERYEIKSVAFHAFEPSSEFLAGLQAQKSIMDILKDGSDPVAFLIVGIAVATGVVFKSSDIKDGENEASLGINASGVSIGPMGKRSKNMTLKIDWEIEDPTVLAFKVQKLQLKDDKLVATDEEDGAYFSDDDEPVNYEVDFDAELNDNDLSGLEAEKIQDDFTGEEYNLYLPAE</sequence>
<dbReference type="InterPro" id="IPR023828">
    <property type="entry name" value="Peptidase_S8_Ser-AS"/>
</dbReference>
<dbReference type="Gene3D" id="3.40.50.200">
    <property type="entry name" value="Peptidase S8/S53 domain"/>
    <property type="match status" value="1"/>
</dbReference>
<proteinExistence type="inferred from homology"/>
<reference evidence="10" key="1">
    <citation type="submission" date="2020-03" db="EMBL/GenBank/DDBJ databases">
        <title>Draft Genome Sequence of Cylindrodendrum hubeiense.</title>
        <authorList>
            <person name="Buettner E."/>
            <person name="Kellner H."/>
        </authorList>
    </citation>
    <scope>NUCLEOTIDE SEQUENCE</scope>
    <source>
        <strain evidence="10">IHI 201604</strain>
    </source>
</reference>
<feature type="active site" description="Charge relay system" evidence="5">
    <location>
        <position position="567"/>
    </location>
</feature>
<feature type="active site" description="Charge relay system" evidence="5">
    <location>
        <position position="721"/>
    </location>
</feature>
<dbReference type="PANTHER" id="PTHR43806">
    <property type="entry name" value="PEPTIDASE S8"/>
    <property type="match status" value="1"/>
</dbReference>
<feature type="region of interest" description="Disordered" evidence="7">
    <location>
        <begin position="414"/>
        <end position="459"/>
    </location>
</feature>
<dbReference type="Pfam" id="PF24476">
    <property type="entry name" value="DUF7580"/>
    <property type="match status" value="2"/>
</dbReference>
<dbReference type="InterPro" id="IPR000209">
    <property type="entry name" value="Peptidase_S8/S53_dom"/>
</dbReference>
<dbReference type="InterPro" id="IPR036852">
    <property type="entry name" value="Peptidase_S8/S53_dom_sf"/>
</dbReference>
<evidence type="ECO:0000259" key="8">
    <source>
        <dbReference type="Pfam" id="PF00082"/>
    </source>
</evidence>
<dbReference type="Pfam" id="PF00082">
    <property type="entry name" value="Peptidase_S8"/>
    <property type="match status" value="1"/>
</dbReference>
<organism evidence="10 11">
    <name type="scientific">Cylindrodendrum hubeiense</name>
    <dbReference type="NCBI Taxonomy" id="595255"/>
    <lineage>
        <taxon>Eukaryota</taxon>
        <taxon>Fungi</taxon>
        <taxon>Dikarya</taxon>
        <taxon>Ascomycota</taxon>
        <taxon>Pezizomycotina</taxon>
        <taxon>Sordariomycetes</taxon>
        <taxon>Hypocreomycetidae</taxon>
        <taxon>Hypocreales</taxon>
        <taxon>Nectriaceae</taxon>
        <taxon>Cylindrodendrum</taxon>
    </lineage>
</organism>
<gene>
    <name evidence="10" type="ORF">G7Z17_g1658</name>
</gene>
<evidence type="ECO:0000259" key="9">
    <source>
        <dbReference type="Pfam" id="PF24476"/>
    </source>
</evidence>
<feature type="region of interest" description="Disordered" evidence="7">
    <location>
        <begin position="295"/>
        <end position="338"/>
    </location>
</feature>
<feature type="domain" description="Peptidase S8/S53" evidence="8">
    <location>
        <begin position="518"/>
        <end position="746"/>
    </location>
</feature>
<dbReference type="InterPro" id="IPR015500">
    <property type="entry name" value="Peptidase_S8_subtilisin-rel"/>
</dbReference>
<feature type="domain" description="DUF7580" evidence="9">
    <location>
        <begin position="119"/>
        <end position="189"/>
    </location>
</feature>
<dbReference type="GO" id="GO:0006508">
    <property type="term" value="P:proteolysis"/>
    <property type="evidence" value="ECO:0007669"/>
    <property type="project" value="UniProtKB-KW"/>
</dbReference>
<keyword evidence="4 5" id="KW-0720">Serine protease</keyword>
<feature type="compositionally biased region" description="Low complexity" evidence="7">
    <location>
        <begin position="316"/>
        <end position="325"/>
    </location>
</feature>
<evidence type="ECO:0000256" key="3">
    <source>
        <dbReference type="ARBA" id="ARBA00022801"/>
    </source>
</evidence>
<dbReference type="PROSITE" id="PS51892">
    <property type="entry name" value="SUBTILASE"/>
    <property type="match status" value="1"/>
</dbReference>
<dbReference type="PROSITE" id="PS00138">
    <property type="entry name" value="SUBTILASE_SER"/>
    <property type="match status" value="1"/>
</dbReference>
<evidence type="ECO:0008006" key="12">
    <source>
        <dbReference type="Google" id="ProtNLM"/>
    </source>
</evidence>
<evidence type="ECO:0000256" key="6">
    <source>
        <dbReference type="RuleBase" id="RU003355"/>
    </source>
</evidence>
<comment type="caution">
    <text evidence="10">The sequence shown here is derived from an EMBL/GenBank/DDBJ whole genome shotgun (WGS) entry which is preliminary data.</text>
</comment>
<evidence type="ECO:0000256" key="4">
    <source>
        <dbReference type="ARBA" id="ARBA00022825"/>
    </source>
</evidence>
<name>A0A9P5HJ91_9HYPO</name>
<evidence type="ECO:0000256" key="2">
    <source>
        <dbReference type="ARBA" id="ARBA00022670"/>
    </source>
</evidence>
<dbReference type="Proteomes" id="UP000722485">
    <property type="component" value="Unassembled WGS sequence"/>
</dbReference>
<dbReference type="InterPro" id="IPR023827">
    <property type="entry name" value="Peptidase_S8_Asp-AS"/>
</dbReference>
<dbReference type="PANTHER" id="PTHR43806:SF11">
    <property type="entry name" value="CEREVISIN-RELATED"/>
    <property type="match status" value="1"/>
</dbReference>
<evidence type="ECO:0000313" key="10">
    <source>
        <dbReference type="EMBL" id="KAF7556143.1"/>
    </source>
</evidence>
<protein>
    <recommendedName>
        <fullName evidence="12">Subtilisin</fullName>
    </recommendedName>
</protein>
<evidence type="ECO:0000256" key="1">
    <source>
        <dbReference type="ARBA" id="ARBA00011073"/>
    </source>
</evidence>
<dbReference type="OrthoDB" id="206201at2759"/>
<dbReference type="EMBL" id="JAANBB010000014">
    <property type="protein sequence ID" value="KAF7556143.1"/>
    <property type="molecule type" value="Genomic_DNA"/>
</dbReference>
<dbReference type="PRINTS" id="PR00723">
    <property type="entry name" value="SUBTILISIN"/>
</dbReference>
<dbReference type="CDD" id="cd00306">
    <property type="entry name" value="Peptidases_S8_S53"/>
    <property type="match status" value="1"/>
</dbReference>
<feature type="active site" description="Charge relay system" evidence="5">
    <location>
        <position position="526"/>
    </location>
</feature>
<keyword evidence="2 5" id="KW-0645">Protease</keyword>
<comment type="similarity">
    <text evidence="1 5 6">Belongs to the peptidase S8 family.</text>
</comment>
<dbReference type="GO" id="GO:0004252">
    <property type="term" value="F:serine-type endopeptidase activity"/>
    <property type="evidence" value="ECO:0007669"/>
    <property type="project" value="UniProtKB-UniRule"/>
</dbReference>
<dbReference type="AlphaFoldDB" id="A0A9P5HJ91"/>
<feature type="domain" description="DUF7580" evidence="9">
    <location>
        <begin position="190"/>
        <end position="256"/>
    </location>
</feature>
<keyword evidence="11" id="KW-1185">Reference proteome</keyword>